<sequence>MIGYFGALWRFPPTENRMSGAEDPKVVQIIAKGARSQTRSVIATNTLMLNSAESLAYDAVINWWHELIMGVSAKLR</sequence>
<comment type="caution">
    <text evidence="1">The sequence shown here is derived from an EMBL/GenBank/DDBJ whole genome shotgun (WGS) entry which is preliminary data.</text>
</comment>
<dbReference type="RefSeq" id="WP_377053378.1">
    <property type="nucleotide sequence ID" value="NZ_JBHLVZ010000069.1"/>
</dbReference>
<dbReference type="EMBL" id="JBHLVZ010000069">
    <property type="protein sequence ID" value="MFC0387686.1"/>
    <property type="molecule type" value="Genomic_DNA"/>
</dbReference>
<keyword evidence="2" id="KW-1185">Reference proteome</keyword>
<protein>
    <submittedName>
        <fullName evidence="1">Uncharacterized protein</fullName>
    </submittedName>
</protein>
<reference evidence="1 2" key="1">
    <citation type="submission" date="2024-09" db="EMBL/GenBank/DDBJ databases">
        <authorList>
            <person name="Sun Q."/>
            <person name="Mori K."/>
        </authorList>
    </citation>
    <scope>NUCLEOTIDE SEQUENCE [LARGE SCALE GENOMIC DNA]</scope>
    <source>
        <strain evidence="1 2">CCM 7468</strain>
    </source>
</reference>
<evidence type="ECO:0000313" key="1">
    <source>
        <dbReference type="EMBL" id="MFC0387686.1"/>
    </source>
</evidence>
<proteinExistence type="predicted"/>
<evidence type="ECO:0000313" key="2">
    <source>
        <dbReference type="Proteomes" id="UP001589789"/>
    </source>
</evidence>
<dbReference type="Proteomes" id="UP001589789">
    <property type="component" value="Unassembled WGS sequence"/>
</dbReference>
<name>A0ABV6IW48_9PROT</name>
<gene>
    <name evidence="1" type="ORF">ACFFIC_19380</name>
</gene>
<accession>A0ABV6IW48</accession>
<organism evidence="1 2">
    <name type="scientific">Muricoccus vinaceus</name>
    <dbReference type="NCBI Taxonomy" id="424704"/>
    <lineage>
        <taxon>Bacteria</taxon>
        <taxon>Pseudomonadati</taxon>
        <taxon>Pseudomonadota</taxon>
        <taxon>Alphaproteobacteria</taxon>
        <taxon>Acetobacterales</taxon>
        <taxon>Roseomonadaceae</taxon>
        <taxon>Muricoccus</taxon>
    </lineage>
</organism>